<dbReference type="PROSITE" id="PS51282">
    <property type="entry name" value="DWNN"/>
    <property type="match status" value="1"/>
</dbReference>
<evidence type="ECO:0000313" key="3">
    <source>
        <dbReference type="Proteomes" id="UP000694569"/>
    </source>
</evidence>
<dbReference type="AlphaFoldDB" id="A0A8C5QF75"/>
<dbReference type="GO" id="GO:0008270">
    <property type="term" value="F:zinc ion binding"/>
    <property type="evidence" value="ECO:0007669"/>
    <property type="project" value="InterPro"/>
</dbReference>
<keyword evidence="3" id="KW-1185">Reference proteome</keyword>
<reference evidence="2" key="1">
    <citation type="submission" date="2025-08" db="UniProtKB">
        <authorList>
            <consortium name="Ensembl"/>
        </authorList>
    </citation>
    <scope>IDENTIFICATION</scope>
</reference>
<name>A0A8C5QF75_9ANUR</name>
<dbReference type="InterPro" id="IPR014891">
    <property type="entry name" value="DWNN_domain"/>
</dbReference>
<organism evidence="2 3">
    <name type="scientific">Leptobrachium leishanense</name>
    <name type="common">Leishan spiny toad</name>
    <dbReference type="NCBI Taxonomy" id="445787"/>
    <lineage>
        <taxon>Eukaryota</taxon>
        <taxon>Metazoa</taxon>
        <taxon>Chordata</taxon>
        <taxon>Craniata</taxon>
        <taxon>Vertebrata</taxon>
        <taxon>Euteleostomi</taxon>
        <taxon>Amphibia</taxon>
        <taxon>Batrachia</taxon>
        <taxon>Anura</taxon>
        <taxon>Pelobatoidea</taxon>
        <taxon>Megophryidae</taxon>
        <taxon>Leptobrachium</taxon>
    </lineage>
</organism>
<proteinExistence type="predicted"/>
<dbReference type="Proteomes" id="UP000694569">
    <property type="component" value="Unplaced"/>
</dbReference>
<sequence length="66" mass="7765">MLCIHFKFFVKLAYDTVTFDGFHISLCDLKKKIMVRERLKAFRCDLQITDAQTQEGMCPHMCLTCM</sequence>
<dbReference type="SMART" id="SM01180">
    <property type="entry name" value="DWNN"/>
    <property type="match status" value="1"/>
</dbReference>
<dbReference type="Gene3D" id="3.10.20.90">
    <property type="entry name" value="Phosphatidylinositol 3-kinase Catalytic Subunit, Chain A, domain 1"/>
    <property type="match status" value="1"/>
</dbReference>
<evidence type="ECO:0000259" key="1">
    <source>
        <dbReference type="PROSITE" id="PS51282"/>
    </source>
</evidence>
<dbReference type="OrthoDB" id="106784at2759"/>
<feature type="domain" description="DWNN" evidence="1">
    <location>
        <begin position="4"/>
        <end position="66"/>
    </location>
</feature>
<dbReference type="Pfam" id="PF08783">
    <property type="entry name" value="DWNN"/>
    <property type="match status" value="1"/>
</dbReference>
<reference evidence="2" key="2">
    <citation type="submission" date="2025-09" db="UniProtKB">
        <authorList>
            <consortium name="Ensembl"/>
        </authorList>
    </citation>
    <scope>IDENTIFICATION</scope>
</reference>
<dbReference type="Ensembl" id="ENSLLET00000038322.1">
    <property type="protein sequence ID" value="ENSLLEP00000036899.1"/>
    <property type="gene ID" value="ENSLLEG00000023364.1"/>
</dbReference>
<dbReference type="GeneTree" id="ENSGT00940000159365"/>
<evidence type="ECO:0000313" key="2">
    <source>
        <dbReference type="Ensembl" id="ENSLLEP00000036899.1"/>
    </source>
</evidence>
<protein>
    <recommendedName>
        <fullName evidence="1">DWNN domain-containing protein</fullName>
    </recommendedName>
</protein>
<accession>A0A8C5QF75</accession>